<keyword evidence="3" id="KW-1185">Reference proteome</keyword>
<feature type="region of interest" description="Disordered" evidence="1">
    <location>
        <begin position="77"/>
        <end position="117"/>
    </location>
</feature>
<dbReference type="EMBL" id="JBJUIK010000009">
    <property type="protein sequence ID" value="KAL3518602.1"/>
    <property type="molecule type" value="Genomic_DNA"/>
</dbReference>
<accession>A0ABD2ZJI6</accession>
<sequence>MSSESRQGSNDGNVPAGKALEFNLGEFTLTENPTKKVVKKIHEVEKFYAISRPNPITETVISSGSVSTILRPETALEPTLSPRCRKSSSTPRPVQIVDRFPSSSATTGGPFDSVTVT</sequence>
<protein>
    <submittedName>
        <fullName evidence="2">Uncharacterized protein</fullName>
    </submittedName>
</protein>
<evidence type="ECO:0000313" key="3">
    <source>
        <dbReference type="Proteomes" id="UP001630127"/>
    </source>
</evidence>
<proteinExistence type="predicted"/>
<organism evidence="2 3">
    <name type="scientific">Cinchona calisaya</name>
    <dbReference type="NCBI Taxonomy" id="153742"/>
    <lineage>
        <taxon>Eukaryota</taxon>
        <taxon>Viridiplantae</taxon>
        <taxon>Streptophyta</taxon>
        <taxon>Embryophyta</taxon>
        <taxon>Tracheophyta</taxon>
        <taxon>Spermatophyta</taxon>
        <taxon>Magnoliopsida</taxon>
        <taxon>eudicotyledons</taxon>
        <taxon>Gunneridae</taxon>
        <taxon>Pentapetalae</taxon>
        <taxon>asterids</taxon>
        <taxon>lamiids</taxon>
        <taxon>Gentianales</taxon>
        <taxon>Rubiaceae</taxon>
        <taxon>Cinchonoideae</taxon>
        <taxon>Cinchoneae</taxon>
        <taxon>Cinchona</taxon>
    </lineage>
</organism>
<dbReference type="Proteomes" id="UP001630127">
    <property type="component" value="Unassembled WGS sequence"/>
</dbReference>
<gene>
    <name evidence="2" type="ORF">ACH5RR_021191</name>
</gene>
<name>A0ABD2ZJI6_9GENT</name>
<dbReference type="AlphaFoldDB" id="A0ABD2ZJI6"/>
<evidence type="ECO:0000256" key="1">
    <source>
        <dbReference type="SAM" id="MobiDB-lite"/>
    </source>
</evidence>
<evidence type="ECO:0000313" key="2">
    <source>
        <dbReference type="EMBL" id="KAL3518602.1"/>
    </source>
</evidence>
<reference evidence="2 3" key="1">
    <citation type="submission" date="2024-11" db="EMBL/GenBank/DDBJ databases">
        <title>A near-complete genome assembly of Cinchona calisaya.</title>
        <authorList>
            <person name="Lian D.C."/>
            <person name="Zhao X.W."/>
            <person name="Wei L."/>
        </authorList>
    </citation>
    <scope>NUCLEOTIDE SEQUENCE [LARGE SCALE GENOMIC DNA]</scope>
    <source>
        <tissue evidence="2">Nenye</tissue>
    </source>
</reference>
<comment type="caution">
    <text evidence="2">The sequence shown here is derived from an EMBL/GenBank/DDBJ whole genome shotgun (WGS) entry which is preliminary data.</text>
</comment>